<name>A0A5B9QAX3_9BACT</name>
<protein>
    <recommendedName>
        <fullName evidence="4">Carboxypeptidase regulatory-like domain-containing protein</fullName>
    </recommendedName>
</protein>
<organism evidence="2 3">
    <name type="scientific">Bythopirellula goksoeyrii</name>
    <dbReference type="NCBI Taxonomy" id="1400387"/>
    <lineage>
        <taxon>Bacteria</taxon>
        <taxon>Pseudomonadati</taxon>
        <taxon>Planctomycetota</taxon>
        <taxon>Planctomycetia</taxon>
        <taxon>Pirellulales</taxon>
        <taxon>Lacipirellulaceae</taxon>
        <taxon>Bythopirellula</taxon>
    </lineage>
</organism>
<accession>A0A5B9QAX3</accession>
<keyword evidence="3" id="KW-1185">Reference proteome</keyword>
<dbReference type="KEGG" id="bgok:Pr1d_20270"/>
<evidence type="ECO:0008006" key="4">
    <source>
        <dbReference type="Google" id="ProtNLM"/>
    </source>
</evidence>
<keyword evidence="1" id="KW-0472">Membrane</keyword>
<evidence type="ECO:0000256" key="1">
    <source>
        <dbReference type="SAM" id="Phobius"/>
    </source>
</evidence>
<dbReference type="EMBL" id="CP042913">
    <property type="protein sequence ID" value="QEG34745.1"/>
    <property type="molecule type" value="Genomic_DNA"/>
</dbReference>
<proteinExistence type="predicted"/>
<dbReference type="AlphaFoldDB" id="A0A5B9QAX3"/>
<evidence type="ECO:0000313" key="3">
    <source>
        <dbReference type="Proteomes" id="UP000323917"/>
    </source>
</evidence>
<gene>
    <name evidence="2" type="ORF">Pr1d_20270</name>
</gene>
<keyword evidence="1" id="KW-0812">Transmembrane</keyword>
<feature type="transmembrane region" description="Helical" evidence="1">
    <location>
        <begin position="38"/>
        <end position="59"/>
    </location>
</feature>
<evidence type="ECO:0000313" key="2">
    <source>
        <dbReference type="EMBL" id="QEG34745.1"/>
    </source>
</evidence>
<dbReference type="Proteomes" id="UP000323917">
    <property type="component" value="Chromosome"/>
</dbReference>
<sequence>MGFSTLPTTQFELRRPGIAIKDAETGIMLSPYTVQHGTLGRGLALCLAVLLGWLGAMVVGCGDGRPKRVAVSGQVLIDGKPLPGGNIKFVPYGARPSMGTIGEQGHFTLTCFDGEDGAIPGMHRIEIVSNEVLSQTAIRWYAPKKYADFLTSGLEVDVTVPTDTLKIHLTWNGGKPFVEKVDMGSEGK</sequence>
<keyword evidence="1" id="KW-1133">Transmembrane helix</keyword>
<reference evidence="2 3" key="1">
    <citation type="submission" date="2019-08" db="EMBL/GenBank/DDBJ databases">
        <title>Deep-cultivation of Planctomycetes and their phenomic and genomic characterization uncovers novel biology.</title>
        <authorList>
            <person name="Wiegand S."/>
            <person name="Jogler M."/>
            <person name="Boedeker C."/>
            <person name="Pinto D."/>
            <person name="Vollmers J."/>
            <person name="Rivas-Marin E."/>
            <person name="Kohn T."/>
            <person name="Peeters S.H."/>
            <person name="Heuer A."/>
            <person name="Rast P."/>
            <person name="Oberbeckmann S."/>
            <person name="Bunk B."/>
            <person name="Jeske O."/>
            <person name="Meyerdierks A."/>
            <person name="Storesund J.E."/>
            <person name="Kallscheuer N."/>
            <person name="Luecker S."/>
            <person name="Lage O.M."/>
            <person name="Pohl T."/>
            <person name="Merkel B.J."/>
            <person name="Hornburger P."/>
            <person name="Mueller R.-W."/>
            <person name="Bruemmer F."/>
            <person name="Labrenz M."/>
            <person name="Spormann A.M."/>
            <person name="Op den Camp H."/>
            <person name="Overmann J."/>
            <person name="Amann R."/>
            <person name="Jetten M.S.M."/>
            <person name="Mascher T."/>
            <person name="Medema M.H."/>
            <person name="Devos D.P."/>
            <person name="Kaster A.-K."/>
            <person name="Ovreas L."/>
            <person name="Rohde M."/>
            <person name="Galperin M.Y."/>
            <person name="Jogler C."/>
        </authorList>
    </citation>
    <scope>NUCLEOTIDE SEQUENCE [LARGE SCALE GENOMIC DNA]</scope>
    <source>
        <strain evidence="2 3">Pr1d</strain>
    </source>
</reference>